<dbReference type="SUPFAM" id="SSF56935">
    <property type="entry name" value="Porins"/>
    <property type="match status" value="1"/>
</dbReference>
<dbReference type="EMBL" id="MDEI01000004">
    <property type="protein sequence ID" value="PPU69129.1"/>
    <property type="molecule type" value="Genomic_DNA"/>
</dbReference>
<proteinExistence type="predicted"/>
<dbReference type="RefSeq" id="WP_046963893.1">
    <property type="nucleotide sequence ID" value="NZ_MDEI01000004.1"/>
</dbReference>
<reference evidence="2" key="1">
    <citation type="submission" date="2016-08" db="EMBL/GenBank/DDBJ databases">
        <authorList>
            <person name="Merda D."/>
            <person name="Briand M."/>
            <person name="Taghouti G."/>
            <person name="Carrere S."/>
            <person name="Gouzy J."/>
            <person name="Portier P."/>
            <person name="Jacques M.-A."/>
            <person name="Fischer-Le Saux M."/>
        </authorList>
    </citation>
    <scope>NUCLEOTIDE SEQUENCE [LARGE SCALE GENOMIC DNA]</scope>
    <source>
        <strain evidence="2">CFBP4643</strain>
    </source>
</reference>
<dbReference type="AlphaFoldDB" id="A0A2S7D5U3"/>
<dbReference type="Gene3D" id="2.40.160.10">
    <property type="entry name" value="Porin"/>
    <property type="match status" value="1"/>
</dbReference>
<protein>
    <submittedName>
        <fullName evidence="1">Porin</fullName>
    </submittedName>
</protein>
<gene>
    <name evidence="1" type="ORF">XpiCFBP4643_06245</name>
</gene>
<comment type="caution">
    <text evidence="1">The sequence shown here is derived from an EMBL/GenBank/DDBJ whole genome shotgun (WGS) entry which is preliminary data.</text>
</comment>
<dbReference type="InterPro" id="IPR010870">
    <property type="entry name" value="Porin_O/P"/>
</dbReference>
<name>A0A2S7D5U3_9XANT</name>
<evidence type="ECO:0000313" key="2">
    <source>
        <dbReference type="Proteomes" id="UP000238191"/>
    </source>
</evidence>
<dbReference type="OrthoDB" id="9807854at2"/>
<organism evidence="1 2">
    <name type="scientific">Xanthomonas pisi</name>
    <dbReference type="NCBI Taxonomy" id="56457"/>
    <lineage>
        <taxon>Bacteria</taxon>
        <taxon>Pseudomonadati</taxon>
        <taxon>Pseudomonadota</taxon>
        <taxon>Gammaproteobacteria</taxon>
        <taxon>Lysobacterales</taxon>
        <taxon>Lysobacteraceae</taxon>
        <taxon>Xanthomonas</taxon>
    </lineage>
</organism>
<dbReference type="Proteomes" id="UP000238191">
    <property type="component" value="Unassembled WGS sequence"/>
</dbReference>
<sequence length="377" mass="41830">MNTPLLVCLSVACLAATQETHALEIHFGGRLHLDYATYRADVRQLDDAFLLRRAKLDADGKLNDDWSFEVAYDVAAVYSVTDSGTHKQGAFKEGFDGVALRYDGWKQADLDLGQFKVPFGLEELNSSNNITLIERALASDAFAPSRRLGVGVSRNRQRYTLSAMGFGRSIDGRDRGRGAALRATFVPVNTGNGGTMLHLGAAVVIERPSGEVKFNARPESRALDVRFLNTGDLDNVDRIDRIGLEAAGNAGPVSVQAEWMRAAIRRSHGSADAQLQGWYVIGSWVLTGQSRQYKNGRFRSVSMQQPRGAWELTARYSHLDLDDGRVRGGEENNVTVGVNYYVNNRLRIMLNYIDVRSERRGRTDNPDILLARMQLSF</sequence>
<keyword evidence="2" id="KW-1185">Reference proteome</keyword>
<dbReference type="InterPro" id="IPR023614">
    <property type="entry name" value="Porin_dom_sf"/>
</dbReference>
<evidence type="ECO:0000313" key="1">
    <source>
        <dbReference type="EMBL" id="PPU69129.1"/>
    </source>
</evidence>
<accession>A0A2S7D5U3</accession>
<dbReference type="Pfam" id="PF07396">
    <property type="entry name" value="Porin_O_P"/>
    <property type="match status" value="1"/>
</dbReference>